<keyword evidence="4" id="KW-0249">Electron transport</keyword>
<evidence type="ECO:0000256" key="2">
    <source>
        <dbReference type="ARBA" id="ARBA00022617"/>
    </source>
</evidence>
<dbReference type="PANTHER" id="PTHR33751">
    <property type="entry name" value="CBB3-TYPE CYTOCHROME C OXIDASE SUBUNIT FIXP"/>
    <property type="match status" value="1"/>
</dbReference>
<dbReference type="EMBL" id="FQZX01000001">
    <property type="protein sequence ID" value="SHJ71587.1"/>
    <property type="molecule type" value="Genomic_DNA"/>
</dbReference>
<protein>
    <submittedName>
        <fullName evidence="8">Glucose / Sorbosone dehydrogenase</fullName>
    </submittedName>
</protein>
<dbReference type="GO" id="GO:0020037">
    <property type="term" value="F:heme binding"/>
    <property type="evidence" value="ECO:0007669"/>
    <property type="project" value="InterPro"/>
</dbReference>
<dbReference type="InterPro" id="IPR050597">
    <property type="entry name" value="Cytochrome_c_Oxidase_Subunit"/>
</dbReference>
<evidence type="ECO:0000256" key="4">
    <source>
        <dbReference type="ARBA" id="ARBA00022982"/>
    </source>
</evidence>
<dbReference type="InterPro" id="IPR036909">
    <property type="entry name" value="Cyt_c-like_dom_sf"/>
</dbReference>
<dbReference type="Pfam" id="PF13442">
    <property type="entry name" value="Cytochrome_CBB3"/>
    <property type="match status" value="1"/>
</dbReference>
<sequence>MICMNGKSKKVAMLFTLGLLLILVFYPNRINRYINRQIRIYNTMPNNELDGILFQKVNLDKTIKGQFTSLVIGPDHKLYASEINGQILRFNIQPTGELQLEHTFKPYGDLSKFTIGLAFDPISSSDSLIIWTSNSETDSDWVKFSNSSMNQDKIDWAGSITRLQLSSETDEVLRNEIIIKGLPRFGPNQENFANSIVFDENGKLYFSQGANTGMGWCDCEKKQKPFQEASLSATILILDTNKLPNELPLDVKTKDGGGNYDPYQNNSPLKIYATGVRNAYDLVWHSNGQLYTTINGSGGNENTPTSNPKSPYYVPPLSSINYKGPKNIRAIIGAQPDQNDFMVRVEQGGYYGHPNPLRAEYVLNRGDIDVENFEYNGIEADTNFRGFSYDFGPHVAPTGIIEYKSKVFNGKLQNCILVTRMQYNDIIILRPGGSKKDIVQDYLGSDMGLVLDGGPLDLIENPINGNIYVSGFNNLTITLFKPIRKENFKILSSTNEEFNKRLKTGKTIFQQNCQTCHGREGQGAIAPNLINDKEAKGKENLKFIIKNGSANGAMPAWKNKLSNDEIIEVSNYVLSLKQ</sequence>
<evidence type="ECO:0000313" key="9">
    <source>
        <dbReference type="Proteomes" id="UP000184314"/>
    </source>
</evidence>
<evidence type="ECO:0000256" key="6">
    <source>
        <dbReference type="PROSITE-ProRule" id="PRU00433"/>
    </source>
</evidence>
<evidence type="ECO:0000256" key="1">
    <source>
        <dbReference type="ARBA" id="ARBA00022448"/>
    </source>
</evidence>
<dbReference type="GO" id="GO:0009055">
    <property type="term" value="F:electron transfer activity"/>
    <property type="evidence" value="ECO:0007669"/>
    <property type="project" value="InterPro"/>
</dbReference>
<evidence type="ECO:0000256" key="5">
    <source>
        <dbReference type="ARBA" id="ARBA00023004"/>
    </source>
</evidence>
<dbReference type="STRING" id="228958.SAMN04488007_1193"/>
<evidence type="ECO:0000259" key="7">
    <source>
        <dbReference type="PROSITE" id="PS51007"/>
    </source>
</evidence>
<proteinExistence type="predicted"/>
<dbReference type="Pfam" id="PF07995">
    <property type="entry name" value="GSDH"/>
    <property type="match status" value="1"/>
</dbReference>
<keyword evidence="3 6" id="KW-0479">Metal-binding</keyword>
<evidence type="ECO:0000256" key="3">
    <source>
        <dbReference type="ARBA" id="ARBA00022723"/>
    </source>
</evidence>
<feature type="domain" description="Cytochrome c" evidence="7">
    <location>
        <begin position="500"/>
        <end position="577"/>
    </location>
</feature>
<dbReference type="OrthoDB" id="1491481at2"/>
<name>A0A1M6LK39_9FLAO</name>
<dbReference type="InterPro" id="IPR011042">
    <property type="entry name" value="6-blade_b-propeller_TolB-like"/>
</dbReference>
<dbReference type="InterPro" id="IPR012938">
    <property type="entry name" value="Glc/Sorbosone_DH"/>
</dbReference>
<dbReference type="Gene3D" id="2.120.10.30">
    <property type="entry name" value="TolB, C-terminal domain"/>
    <property type="match status" value="1"/>
</dbReference>
<dbReference type="PRINTS" id="PR00605">
    <property type="entry name" value="CYTCHROMECIC"/>
</dbReference>
<dbReference type="Proteomes" id="UP000184314">
    <property type="component" value="Unassembled WGS sequence"/>
</dbReference>
<organism evidence="8 9">
    <name type="scientific">Maribacter aquivivus</name>
    <dbReference type="NCBI Taxonomy" id="228958"/>
    <lineage>
        <taxon>Bacteria</taxon>
        <taxon>Pseudomonadati</taxon>
        <taxon>Bacteroidota</taxon>
        <taxon>Flavobacteriia</taxon>
        <taxon>Flavobacteriales</taxon>
        <taxon>Flavobacteriaceae</taxon>
        <taxon>Maribacter</taxon>
    </lineage>
</organism>
<accession>A0A1M6LK39</accession>
<dbReference type="InterPro" id="IPR009056">
    <property type="entry name" value="Cyt_c-like_dom"/>
</dbReference>
<dbReference type="AlphaFoldDB" id="A0A1M6LK39"/>
<dbReference type="PANTHER" id="PTHR33751:SF1">
    <property type="entry name" value="CBB3-TYPE CYTOCHROME C OXIDASE SUBUNIT FIXP"/>
    <property type="match status" value="1"/>
</dbReference>
<keyword evidence="2 6" id="KW-0349">Heme</keyword>
<keyword evidence="9" id="KW-1185">Reference proteome</keyword>
<dbReference type="SUPFAM" id="SSF50952">
    <property type="entry name" value="Soluble quinoprotein glucose dehydrogenase"/>
    <property type="match status" value="1"/>
</dbReference>
<dbReference type="SUPFAM" id="SSF46626">
    <property type="entry name" value="Cytochrome c"/>
    <property type="match status" value="1"/>
</dbReference>
<dbReference type="PROSITE" id="PS51007">
    <property type="entry name" value="CYTC"/>
    <property type="match status" value="1"/>
</dbReference>
<evidence type="ECO:0000313" key="8">
    <source>
        <dbReference type="EMBL" id="SHJ71587.1"/>
    </source>
</evidence>
<gene>
    <name evidence="8" type="ORF">SAMN04488007_1193</name>
</gene>
<keyword evidence="1" id="KW-0813">Transport</keyword>
<dbReference type="GO" id="GO:0005506">
    <property type="term" value="F:iron ion binding"/>
    <property type="evidence" value="ECO:0007669"/>
    <property type="project" value="InterPro"/>
</dbReference>
<dbReference type="InterPro" id="IPR011041">
    <property type="entry name" value="Quinoprot_gluc/sorb_DH_b-prop"/>
</dbReference>
<reference evidence="9" key="1">
    <citation type="submission" date="2016-11" db="EMBL/GenBank/DDBJ databases">
        <authorList>
            <person name="Varghese N."/>
            <person name="Submissions S."/>
        </authorList>
    </citation>
    <scope>NUCLEOTIDE SEQUENCE [LARGE SCALE GENOMIC DNA]</scope>
    <source>
        <strain evidence="9">DSM 16478</strain>
    </source>
</reference>
<dbReference type="InterPro" id="IPR008168">
    <property type="entry name" value="Cyt_C_IC"/>
</dbReference>
<dbReference type="Gene3D" id="1.10.760.10">
    <property type="entry name" value="Cytochrome c-like domain"/>
    <property type="match status" value="1"/>
</dbReference>
<keyword evidence="5 6" id="KW-0408">Iron</keyword>